<evidence type="ECO:0000259" key="1">
    <source>
        <dbReference type="Pfam" id="PF06527"/>
    </source>
</evidence>
<evidence type="ECO:0000313" key="2">
    <source>
        <dbReference type="EMBL" id="MBB3996005.1"/>
    </source>
</evidence>
<gene>
    <name evidence="2" type="ORF">GGR95_003671</name>
</gene>
<dbReference type="Proteomes" id="UP000530268">
    <property type="component" value="Unassembled WGS sequence"/>
</dbReference>
<reference evidence="2 3" key="1">
    <citation type="submission" date="2020-08" db="EMBL/GenBank/DDBJ databases">
        <title>Genomic Encyclopedia of Type Strains, Phase IV (KMG-IV): sequencing the most valuable type-strain genomes for metagenomic binning, comparative biology and taxonomic classification.</title>
        <authorList>
            <person name="Goeker M."/>
        </authorList>
    </citation>
    <scope>NUCLEOTIDE SEQUENCE [LARGE SCALE GENOMIC DNA]</scope>
    <source>
        <strain evidence="2 3">DSM 102234</strain>
    </source>
</reference>
<protein>
    <recommendedName>
        <fullName evidence="1">TniQ domain-containing protein</fullName>
    </recommendedName>
</protein>
<dbReference type="AlphaFoldDB" id="A0A7W6H1X7"/>
<comment type="caution">
    <text evidence="2">The sequence shown here is derived from an EMBL/GenBank/DDBJ whole genome shotgun (WGS) entry which is preliminary data.</text>
</comment>
<dbReference type="InterPro" id="IPR009492">
    <property type="entry name" value="TniQ"/>
</dbReference>
<feature type="domain" description="TniQ" evidence="1">
    <location>
        <begin position="7"/>
        <end position="133"/>
    </location>
</feature>
<evidence type="ECO:0000313" key="3">
    <source>
        <dbReference type="Proteomes" id="UP000530268"/>
    </source>
</evidence>
<proteinExistence type="predicted"/>
<sequence>MNLLPQLPIDPEETLLSYTDRLSVMHTGHGMDRLLKDLGIHKDHFVSGRPDTVTALADATGHSGHELEATAIRVFLRASSFRGHEMSKTFLSPRASRYCPICLAEDGEKNDRRFRLLWGFRHVVRCDLHSILLETAPVANGTNLRVSLDGAPLAKPFVADAIEPEYLRWLRNRLHDTSYYEDSWMNDQTTEQVLAAAEMLGAILEHGHRVAVTKLTSAQTEEATDIGFSIYQEGPKAVEEALDTIRQTSPAKAVQAGALAHYGKLFDWLDRRSNAVDPGPIRDILRDHIVKHSAVEPGTTVLGVEINKRRFHTVYSLSSEVGIEYRRLSRLLKSLGQVPEHATEVESGNMVFDAAKAVPLIQSFKTAVPLMKVPEYVGASKGQVEVLYRAGVLKPLIPRTGPRSVRQVVFARQHLDDFLGKISTLPEFTPENFNNIHPIAYACQRGAGPFEKVFDEIMSGSIPSFRHPEKIGVRAIYVNISDALAVKILASIRDTVDG</sequence>
<accession>A0A7W6H1X7</accession>
<dbReference type="RefSeq" id="WP_184568253.1">
    <property type="nucleotide sequence ID" value="NZ_JACIEI010000024.1"/>
</dbReference>
<organism evidence="2 3">
    <name type="scientific">Sulfitobacter undariae</name>
    <dbReference type="NCBI Taxonomy" id="1563671"/>
    <lineage>
        <taxon>Bacteria</taxon>
        <taxon>Pseudomonadati</taxon>
        <taxon>Pseudomonadota</taxon>
        <taxon>Alphaproteobacteria</taxon>
        <taxon>Rhodobacterales</taxon>
        <taxon>Roseobacteraceae</taxon>
        <taxon>Sulfitobacter</taxon>
    </lineage>
</organism>
<dbReference type="EMBL" id="JACIEI010000024">
    <property type="protein sequence ID" value="MBB3996005.1"/>
    <property type="molecule type" value="Genomic_DNA"/>
</dbReference>
<dbReference type="Pfam" id="PF06527">
    <property type="entry name" value="TniQ"/>
    <property type="match status" value="1"/>
</dbReference>
<name>A0A7W6H1X7_9RHOB</name>
<keyword evidence="3" id="KW-1185">Reference proteome</keyword>